<evidence type="ECO:0000256" key="1">
    <source>
        <dbReference type="ARBA" id="ARBA00006787"/>
    </source>
</evidence>
<dbReference type="GO" id="GO:0046872">
    <property type="term" value="F:metal ion binding"/>
    <property type="evidence" value="ECO:0007669"/>
    <property type="project" value="UniProtKB-KW"/>
</dbReference>
<evidence type="ECO:0000256" key="5">
    <source>
        <dbReference type="PIRSR" id="PIRSR604294-1"/>
    </source>
</evidence>
<protein>
    <submittedName>
        <fullName evidence="6">Carotenoid 9,10(9',10')-cleavage dioxygenase 1-like</fullName>
    </submittedName>
</protein>
<evidence type="ECO:0000256" key="3">
    <source>
        <dbReference type="ARBA" id="ARBA00022964"/>
    </source>
</evidence>
<dbReference type="GO" id="GO:0009570">
    <property type="term" value="C:chloroplast stroma"/>
    <property type="evidence" value="ECO:0007669"/>
    <property type="project" value="TreeGrafter"/>
</dbReference>
<organism evidence="6 7">
    <name type="scientific">Quillaja saponaria</name>
    <name type="common">Soap bark tree</name>
    <dbReference type="NCBI Taxonomy" id="32244"/>
    <lineage>
        <taxon>Eukaryota</taxon>
        <taxon>Viridiplantae</taxon>
        <taxon>Streptophyta</taxon>
        <taxon>Embryophyta</taxon>
        <taxon>Tracheophyta</taxon>
        <taxon>Spermatophyta</taxon>
        <taxon>Magnoliopsida</taxon>
        <taxon>eudicotyledons</taxon>
        <taxon>Gunneridae</taxon>
        <taxon>Pentapetalae</taxon>
        <taxon>rosids</taxon>
        <taxon>fabids</taxon>
        <taxon>Fabales</taxon>
        <taxon>Quillajaceae</taxon>
        <taxon>Quillaja</taxon>
    </lineage>
</organism>
<gene>
    <name evidence="6" type="ORF">O6P43_019275</name>
</gene>
<dbReference type="PANTHER" id="PTHR10543:SF111">
    <property type="entry name" value="CAROTENOID 9,10(9',10')-CLEAVAGE DIOXYGENASE 1-LIKE"/>
    <property type="match status" value="1"/>
</dbReference>
<keyword evidence="4 5" id="KW-0408">Iron</keyword>
<evidence type="ECO:0000256" key="4">
    <source>
        <dbReference type="ARBA" id="ARBA00023004"/>
    </source>
</evidence>
<dbReference type="PANTHER" id="PTHR10543">
    <property type="entry name" value="BETA-CAROTENE DIOXYGENASE"/>
    <property type="match status" value="1"/>
</dbReference>
<feature type="binding site" evidence="5">
    <location>
        <position position="586"/>
    </location>
    <ligand>
        <name>Fe cation</name>
        <dbReference type="ChEBI" id="CHEBI:24875"/>
        <note>catalytic</note>
    </ligand>
</feature>
<proteinExistence type="inferred from homology"/>
<dbReference type="AlphaFoldDB" id="A0AAD7LI48"/>
<accession>A0AAD7LI48</accession>
<comment type="caution">
    <text evidence="6">The sequence shown here is derived from an EMBL/GenBank/DDBJ whole genome shotgun (WGS) entry which is preliminary data.</text>
</comment>
<sequence length="596" mass="67287">MTVSSLFLQHFDGSVHKRPPTHRFDHIKTSFSSTFKPFFRELQQLPLKIDVSKTIKDASSKMLDAFVDSVFQFVDQPYLIPYQRNFKPVEELDNAAIVSCIEGKIPAEFPEGVYIRNGPNPLFGGLKAAESILGRTSNTWVEGEGMLHAVYFKKTGYGGDWEISYHNKQIDTETLQLEKQRNKPCFLPALEGDPLALLLSALLNEWRFGVANKHMSNTNVFEHAGKVYAITENYLPIEIDISTLETSSVWDVNGAWNRPFTSHPKRDPESGELVTAGFDVKKPYYVVGVISADGTRLSHMVDLELDKCNLAHEMGITRRYNIIMDYPLTFDTKRLVMGGEFLEYDKEGRTRIGVVPRYGDVPSLQWFDVESSCTLHLLNCFEDGDEVVVRGCRALTSVIPGPRRGVNKFEWFSKGFNFVNSEKEDANGDGYGYLFVHVYEWRLNTANGQVKEKNLTDTSFSMDFPFINGHFTGLKHKYGYTQVIDSMASSTSGMSKYGGIAKHHFDDPNSSSYAVGYHMFEPNNFCSGSAFIPKHEAVEEDDGWIITFVHNENTQVSQVHVIDARNFTSEAVAKITLPQRVPYGFHGTFVPAPKQL</sequence>
<comment type="cofactor">
    <cofactor evidence="5">
        <name>Fe(2+)</name>
        <dbReference type="ChEBI" id="CHEBI:29033"/>
    </cofactor>
    <text evidence="5">Binds 1 Fe(2+) ion per subunit.</text>
</comment>
<reference evidence="6" key="1">
    <citation type="journal article" date="2023" name="Science">
        <title>Elucidation of the pathway for biosynthesis of saponin adjuvants from the soapbark tree.</title>
        <authorList>
            <person name="Reed J."/>
            <person name="Orme A."/>
            <person name="El-Demerdash A."/>
            <person name="Owen C."/>
            <person name="Martin L.B.B."/>
            <person name="Misra R.C."/>
            <person name="Kikuchi S."/>
            <person name="Rejzek M."/>
            <person name="Martin A.C."/>
            <person name="Harkess A."/>
            <person name="Leebens-Mack J."/>
            <person name="Louveau T."/>
            <person name="Stephenson M.J."/>
            <person name="Osbourn A."/>
        </authorList>
    </citation>
    <scope>NUCLEOTIDE SEQUENCE</scope>
    <source>
        <strain evidence="6">S10</strain>
    </source>
</reference>
<dbReference type="Pfam" id="PF03055">
    <property type="entry name" value="RPE65"/>
    <property type="match status" value="1"/>
</dbReference>
<evidence type="ECO:0000313" key="7">
    <source>
        <dbReference type="Proteomes" id="UP001163823"/>
    </source>
</evidence>
<keyword evidence="7" id="KW-1185">Reference proteome</keyword>
<dbReference type="GO" id="GO:0010436">
    <property type="term" value="F:carotenoid dioxygenase activity"/>
    <property type="evidence" value="ECO:0007669"/>
    <property type="project" value="TreeGrafter"/>
</dbReference>
<keyword evidence="3 6" id="KW-0223">Dioxygenase</keyword>
<dbReference type="Proteomes" id="UP001163823">
    <property type="component" value="Chromosome 8"/>
</dbReference>
<evidence type="ECO:0000313" key="6">
    <source>
        <dbReference type="EMBL" id="KAJ7958564.1"/>
    </source>
</evidence>
<evidence type="ECO:0000256" key="2">
    <source>
        <dbReference type="ARBA" id="ARBA00022723"/>
    </source>
</evidence>
<dbReference type="KEGG" id="qsa:O6P43_019275"/>
<dbReference type="GO" id="GO:0016121">
    <property type="term" value="P:carotene catabolic process"/>
    <property type="evidence" value="ECO:0007669"/>
    <property type="project" value="TreeGrafter"/>
</dbReference>
<feature type="binding site" evidence="5">
    <location>
        <position position="312"/>
    </location>
    <ligand>
        <name>Fe cation</name>
        <dbReference type="ChEBI" id="CHEBI:24875"/>
        <note>catalytic</note>
    </ligand>
</feature>
<dbReference type="InterPro" id="IPR004294">
    <property type="entry name" value="Carotenoid_Oase"/>
</dbReference>
<keyword evidence="2 5" id="KW-0479">Metal-binding</keyword>
<dbReference type="EMBL" id="JARAOO010000008">
    <property type="protein sequence ID" value="KAJ7958564.1"/>
    <property type="molecule type" value="Genomic_DNA"/>
</dbReference>
<keyword evidence="3 6" id="KW-0560">Oxidoreductase</keyword>
<feature type="binding site" evidence="5">
    <location>
        <position position="263"/>
    </location>
    <ligand>
        <name>Fe cation</name>
        <dbReference type="ChEBI" id="CHEBI:24875"/>
        <note>catalytic</note>
    </ligand>
</feature>
<name>A0AAD7LI48_QUISA</name>
<comment type="similarity">
    <text evidence="1">Belongs to the carotenoid oxygenase family.</text>
</comment>
<feature type="binding site" evidence="5">
    <location>
        <position position="376"/>
    </location>
    <ligand>
        <name>Fe cation</name>
        <dbReference type="ChEBI" id="CHEBI:24875"/>
        <note>catalytic</note>
    </ligand>
</feature>